<evidence type="ECO:0000256" key="1">
    <source>
        <dbReference type="SAM" id="MobiDB-lite"/>
    </source>
</evidence>
<dbReference type="RefSeq" id="WP_141809358.1">
    <property type="nucleotide sequence ID" value="NZ_VFPG01000001.1"/>
</dbReference>
<keyword evidence="3" id="KW-1185">Reference proteome</keyword>
<dbReference type="OrthoDB" id="4522104at2"/>
<proteinExistence type="predicted"/>
<name>A0A543FBJ4_9NOCA</name>
<sequence>MHRILVLTAAALLVAAGCGGESSEEAATVPPAHPPEFWSQPPHTEEQRQEVAAGARQIDVCALLPRDVLADLGKVRKVTTDLYSCTAEVERDGADVVIAYWSPTLLDEVTGATKQIGDVSARVVPDRETGPAKACGITSRFPAGAALYFGVTANDPCALAEQLTPGMLDRWRAGPVQGTSPDTVRTVLLGADPCAVRTRLSGTTDIGEPRLTACRFRYRDENVTVGYEYRIPDYLATQGTEVRIDGHPVRRSVSVYDNTIPILTAQVGPALPPGRTAHGPRVPVVEVTSASDGVAGEVMAQVLALFPER</sequence>
<dbReference type="PROSITE" id="PS51257">
    <property type="entry name" value="PROKAR_LIPOPROTEIN"/>
    <property type="match status" value="1"/>
</dbReference>
<feature type="region of interest" description="Disordered" evidence="1">
    <location>
        <begin position="23"/>
        <end position="46"/>
    </location>
</feature>
<evidence type="ECO:0000313" key="3">
    <source>
        <dbReference type="Proteomes" id="UP000316331"/>
    </source>
</evidence>
<protein>
    <submittedName>
        <fullName evidence="2">Uncharacterized protein</fullName>
    </submittedName>
</protein>
<gene>
    <name evidence="2" type="ORF">FB390_2860</name>
</gene>
<organism evidence="2 3">
    <name type="scientific">Nocardia bhagyanarayanae</name>
    <dbReference type="NCBI Taxonomy" id="1215925"/>
    <lineage>
        <taxon>Bacteria</taxon>
        <taxon>Bacillati</taxon>
        <taxon>Actinomycetota</taxon>
        <taxon>Actinomycetes</taxon>
        <taxon>Mycobacteriales</taxon>
        <taxon>Nocardiaceae</taxon>
        <taxon>Nocardia</taxon>
    </lineage>
</organism>
<comment type="caution">
    <text evidence="2">The sequence shown here is derived from an EMBL/GenBank/DDBJ whole genome shotgun (WGS) entry which is preliminary data.</text>
</comment>
<dbReference type="Proteomes" id="UP000316331">
    <property type="component" value="Unassembled WGS sequence"/>
</dbReference>
<dbReference type="AlphaFoldDB" id="A0A543FBJ4"/>
<evidence type="ECO:0000313" key="2">
    <source>
        <dbReference type="EMBL" id="TQM31207.1"/>
    </source>
</evidence>
<dbReference type="EMBL" id="VFPG01000001">
    <property type="protein sequence ID" value="TQM31207.1"/>
    <property type="molecule type" value="Genomic_DNA"/>
</dbReference>
<accession>A0A543FBJ4</accession>
<reference evidence="2 3" key="1">
    <citation type="submission" date="2019-06" db="EMBL/GenBank/DDBJ databases">
        <title>Sequencing the genomes of 1000 actinobacteria strains.</title>
        <authorList>
            <person name="Klenk H.-P."/>
        </authorList>
    </citation>
    <scope>NUCLEOTIDE SEQUENCE [LARGE SCALE GENOMIC DNA]</scope>
    <source>
        <strain evidence="2 3">DSM 103495</strain>
    </source>
</reference>